<gene>
    <name evidence="1" type="ORF">JOF56_004177</name>
</gene>
<dbReference type="EMBL" id="JAGINW010000001">
    <property type="protein sequence ID" value="MBP2323792.1"/>
    <property type="molecule type" value="Genomic_DNA"/>
</dbReference>
<keyword evidence="2" id="KW-1185">Reference proteome</keyword>
<evidence type="ECO:0000313" key="2">
    <source>
        <dbReference type="Proteomes" id="UP001519332"/>
    </source>
</evidence>
<dbReference type="Proteomes" id="UP001519332">
    <property type="component" value="Unassembled WGS sequence"/>
</dbReference>
<proteinExistence type="predicted"/>
<sequence length="92" mass="9971">MMRTHAERVLVAGLGGLNADLSRYVLKAIEADHTGTHWPHSAEDEAAIALRMVELAGQLEIHAKQLQGMADEAEPTVVDGAFAVDIEDRIEP</sequence>
<comment type="caution">
    <text evidence="1">The sequence shown here is derived from an EMBL/GenBank/DDBJ whole genome shotgun (WGS) entry which is preliminary data.</text>
</comment>
<evidence type="ECO:0000313" key="1">
    <source>
        <dbReference type="EMBL" id="MBP2323792.1"/>
    </source>
</evidence>
<name>A0ABS4TH83_9PSEU</name>
<dbReference type="RefSeq" id="WP_209640702.1">
    <property type="nucleotide sequence ID" value="NZ_JAGINW010000001.1"/>
</dbReference>
<organism evidence="1 2">
    <name type="scientific">Kibdelosporangium banguiense</name>
    <dbReference type="NCBI Taxonomy" id="1365924"/>
    <lineage>
        <taxon>Bacteria</taxon>
        <taxon>Bacillati</taxon>
        <taxon>Actinomycetota</taxon>
        <taxon>Actinomycetes</taxon>
        <taxon>Pseudonocardiales</taxon>
        <taxon>Pseudonocardiaceae</taxon>
        <taxon>Kibdelosporangium</taxon>
    </lineage>
</organism>
<reference evidence="1 2" key="1">
    <citation type="submission" date="2021-03" db="EMBL/GenBank/DDBJ databases">
        <title>Sequencing the genomes of 1000 actinobacteria strains.</title>
        <authorList>
            <person name="Klenk H.-P."/>
        </authorList>
    </citation>
    <scope>NUCLEOTIDE SEQUENCE [LARGE SCALE GENOMIC DNA]</scope>
    <source>
        <strain evidence="1 2">DSM 46670</strain>
    </source>
</reference>
<accession>A0ABS4TH83</accession>
<protein>
    <submittedName>
        <fullName evidence="1">Uncharacterized protein</fullName>
    </submittedName>
</protein>